<accession>A0A3N6MX32</accession>
<evidence type="ECO:0000256" key="2">
    <source>
        <dbReference type="ARBA" id="ARBA00005222"/>
    </source>
</evidence>
<evidence type="ECO:0000313" key="6">
    <source>
        <dbReference type="Proteomes" id="UP000272778"/>
    </source>
</evidence>
<dbReference type="Pfam" id="PF01755">
    <property type="entry name" value="Glyco_transf_25"/>
    <property type="match status" value="1"/>
</dbReference>
<dbReference type="GO" id="GO:0016740">
    <property type="term" value="F:transferase activity"/>
    <property type="evidence" value="ECO:0007669"/>
    <property type="project" value="UniProtKB-KW"/>
</dbReference>
<comment type="pathway">
    <text evidence="1">Bacterial outer membrane biogenesis; lipooligosaccharide biosynthesis.</text>
</comment>
<dbReference type="UniPathway" id="UPA00501"/>
<keyword evidence="5" id="KW-0808">Transferase</keyword>
<dbReference type="RefSeq" id="WP_124149877.1">
    <property type="nucleotide sequence ID" value="NZ_RQIS01000003.1"/>
</dbReference>
<dbReference type="EMBL" id="RQIS01000003">
    <property type="protein sequence ID" value="RQH08309.1"/>
    <property type="molecule type" value="Genomic_DNA"/>
</dbReference>
<evidence type="ECO:0000256" key="1">
    <source>
        <dbReference type="ARBA" id="ARBA00005068"/>
    </source>
</evidence>
<dbReference type="UniPathway" id="UPA00820"/>
<feature type="domain" description="Glycosyl transferase family 25" evidence="4">
    <location>
        <begin position="3"/>
        <end position="184"/>
    </location>
</feature>
<name>A0A3N6MX32_9BURK</name>
<proteinExistence type="predicted"/>
<keyword evidence="6" id="KW-1185">Reference proteome</keyword>
<protein>
    <submittedName>
        <fullName evidence="5">Glycosyltransferase family 25 protein</fullName>
    </submittedName>
</protein>
<organism evidence="5 6">
    <name type="scientific">Paraburkholderia dinghuensis</name>
    <dbReference type="NCBI Taxonomy" id="2305225"/>
    <lineage>
        <taxon>Bacteria</taxon>
        <taxon>Pseudomonadati</taxon>
        <taxon>Pseudomonadota</taxon>
        <taxon>Betaproteobacteria</taxon>
        <taxon>Burkholderiales</taxon>
        <taxon>Burkholderiaceae</taxon>
        <taxon>Paraburkholderia</taxon>
    </lineage>
</organism>
<evidence type="ECO:0000256" key="3">
    <source>
        <dbReference type="ARBA" id="ARBA00022985"/>
    </source>
</evidence>
<keyword evidence="3" id="KW-0448">Lipopolysaccharide biosynthesis</keyword>
<evidence type="ECO:0000313" key="5">
    <source>
        <dbReference type="EMBL" id="RQH08309.1"/>
    </source>
</evidence>
<comment type="pathway">
    <text evidence="2">Glycan metabolism; lacto-N-neotetraose biosynthesis.</text>
</comment>
<dbReference type="CDD" id="cd06532">
    <property type="entry name" value="Glyco_transf_25"/>
    <property type="match status" value="1"/>
</dbReference>
<dbReference type="InterPro" id="IPR002654">
    <property type="entry name" value="Glyco_trans_25"/>
</dbReference>
<gene>
    <name evidence="5" type="ORF">D1Y85_04625</name>
</gene>
<comment type="caution">
    <text evidence="5">The sequence shown here is derived from an EMBL/GenBank/DDBJ whole genome shotgun (WGS) entry which is preliminary data.</text>
</comment>
<sequence>MRAFIISLKDSQCESNKEIASILEQGRFEANFIDAVYGPGLSAKEYFVAVRKYFNAGNSLVTPSELGCALSHKKAYEAFLRTGDSHALILEDDVILEANACEKIQRIMGQFGNFEGYLHLGGIEGLLESFGRVGGTICCEVPPVFKVNRSDLRYLYRTVGYVISSAFAKKIVNLMDQDMFVIDDFSHIRQSVQIGEFYFANIVKHPVDPRASSIQSERDLKGSRRASSKLAARIYRKLAMRIEREIDIALRSREKIINQLRAIDAGSLPLE</sequence>
<reference evidence="5 6" key="1">
    <citation type="submission" date="2018-11" db="EMBL/GenBank/DDBJ databases">
        <title>Paraburkholderia sp. DHOA04, isolated from soil.</title>
        <authorList>
            <person name="Gao Z.-H."/>
            <person name="Qiu L.-H."/>
            <person name="Fu J.-C."/>
        </authorList>
    </citation>
    <scope>NUCLEOTIDE SEQUENCE [LARGE SCALE GENOMIC DNA]</scope>
    <source>
        <strain evidence="5 6">DHOA04</strain>
    </source>
</reference>
<dbReference type="AlphaFoldDB" id="A0A3N6MX32"/>
<evidence type="ECO:0000259" key="4">
    <source>
        <dbReference type="Pfam" id="PF01755"/>
    </source>
</evidence>
<dbReference type="GO" id="GO:0009103">
    <property type="term" value="P:lipopolysaccharide biosynthetic process"/>
    <property type="evidence" value="ECO:0007669"/>
    <property type="project" value="UniProtKB-KW"/>
</dbReference>
<dbReference type="OrthoDB" id="119742at2"/>
<dbReference type="Proteomes" id="UP000272778">
    <property type="component" value="Unassembled WGS sequence"/>
</dbReference>